<dbReference type="Pfam" id="PF00584">
    <property type="entry name" value="SecE"/>
    <property type="match status" value="1"/>
</dbReference>
<dbReference type="PANTHER" id="PTHR33910">
    <property type="entry name" value="PROTEIN TRANSLOCASE SUBUNIT SECE"/>
    <property type="match status" value="1"/>
</dbReference>
<proteinExistence type="inferred from homology"/>
<evidence type="ECO:0000313" key="11">
    <source>
        <dbReference type="Proteomes" id="UP000831534"/>
    </source>
</evidence>
<comment type="function">
    <text evidence="9">Essential subunit of the Sec protein translocation channel SecYEG. Clamps together the 2 halves of SecY. May contact the channel plug during translocation.</text>
</comment>
<dbReference type="EMBL" id="CP091521">
    <property type="protein sequence ID" value="UOP04258.2"/>
    <property type="molecule type" value="Genomic_DNA"/>
</dbReference>
<comment type="caution">
    <text evidence="9">Lacks conserved residue(s) required for the propagation of feature annotation.</text>
</comment>
<dbReference type="NCBIfam" id="TIGR00964">
    <property type="entry name" value="secE_bact"/>
    <property type="match status" value="1"/>
</dbReference>
<evidence type="ECO:0000256" key="6">
    <source>
        <dbReference type="ARBA" id="ARBA00022989"/>
    </source>
</evidence>
<feature type="transmembrane region" description="Helical" evidence="9">
    <location>
        <begin position="93"/>
        <end position="116"/>
    </location>
</feature>
<keyword evidence="5 9" id="KW-0653">Protein transport</keyword>
<evidence type="ECO:0000256" key="7">
    <source>
        <dbReference type="ARBA" id="ARBA00023010"/>
    </source>
</evidence>
<dbReference type="GO" id="GO:0006605">
    <property type="term" value="P:protein targeting"/>
    <property type="evidence" value="ECO:0007669"/>
    <property type="project" value="UniProtKB-UniRule"/>
</dbReference>
<dbReference type="KEGG" id="ckh:LVJ77_07600"/>
<dbReference type="Proteomes" id="UP000831534">
    <property type="component" value="Chromosome"/>
</dbReference>
<comment type="subunit">
    <text evidence="9">Component of the Sec protein translocase complex. Heterotrimer consisting of SecY, SecE and SecG subunits. The heterotrimers can form oligomers, although 1 heterotrimer is thought to be able to translocate proteins. Interacts with the ribosome. Interacts with SecDF, and other proteins may be involved. Interacts with SecA.</text>
</comment>
<reference evidence="10" key="1">
    <citation type="journal article" date="2022" name="Res Sq">
        <title>Evolution of multicellular longitudinally dividing oral cavity symbionts (Neisseriaceae).</title>
        <authorList>
            <person name="Nyongesa S."/>
            <person name="Weber P."/>
            <person name="Bernet E."/>
            <person name="Pullido F."/>
            <person name="Nieckarz M."/>
            <person name="Delaby M."/>
            <person name="Nieves C."/>
            <person name="Viehboeck T."/>
            <person name="Krause N."/>
            <person name="Rivera-Millot A."/>
            <person name="Nakamura A."/>
            <person name="Vischer N."/>
            <person name="VanNieuwenhze M."/>
            <person name="Brun Y."/>
            <person name="Cava F."/>
            <person name="Bulgheresi S."/>
            <person name="Veyrier F."/>
        </authorList>
    </citation>
    <scope>NUCLEOTIDE SEQUENCE</scope>
    <source>
        <strain evidence="10">17694</strain>
    </source>
</reference>
<dbReference type="Gene3D" id="1.20.5.1030">
    <property type="entry name" value="Preprotein translocase secy subunit"/>
    <property type="match status" value="1"/>
</dbReference>
<keyword evidence="7 9" id="KW-0811">Translocation</keyword>
<dbReference type="RefSeq" id="WP_245571948.1">
    <property type="nucleotide sequence ID" value="NZ_CP091521.1"/>
</dbReference>
<dbReference type="HAMAP" id="MF_00422">
    <property type="entry name" value="SecE"/>
    <property type="match status" value="1"/>
</dbReference>
<dbReference type="AlphaFoldDB" id="A0A8T9MV70"/>
<comment type="subcellular location">
    <subcellularLocation>
        <location evidence="1">Membrane</location>
    </subcellularLocation>
</comment>
<keyword evidence="11" id="KW-1185">Reference proteome</keyword>
<keyword evidence="2 9" id="KW-0813">Transport</keyword>
<dbReference type="GO" id="GO:0043952">
    <property type="term" value="P:protein transport by the Sec complex"/>
    <property type="evidence" value="ECO:0007669"/>
    <property type="project" value="UniProtKB-UniRule"/>
</dbReference>
<dbReference type="GO" id="GO:0005886">
    <property type="term" value="C:plasma membrane"/>
    <property type="evidence" value="ECO:0007669"/>
    <property type="project" value="UniProtKB-UniRule"/>
</dbReference>
<dbReference type="InterPro" id="IPR005807">
    <property type="entry name" value="SecE_bac"/>
</dbReference>
<dbReference type="PANTHER" id="PTHR33910:SF1">
    <property type="entry name" value="PROTEIN TRANSLOCASE SUBUNIT SECE"/>
    <property type="match status" value="1"/>
</dbReference>
<dbReference type="GO" id="GO:0008320">
    <property type="term" value="F:protein transmembrane transporter activity"/>
    <property type="evidence" value="ECO:0007669"/>
    <property type="project" value="UniProtKB-UniRule"/>
</dbReference>
<accession>A0A8T9MV70</accession>
<keyword evidence="3 9" id="KW-1003">Cell membrane</keyword>
<evidence type="ECO:0000256" key="9">
    <source>
        <dbReference type="HAMAP-Rule" id="MF_00422"/>
    </source>
</evidence>
<feature type="transmembrane region" description="Helical" evidence="9">
    <location>
        <begin position="41"/>
        <end position="59"/>
    </location>
</feature>
<dbReference type="InterPro" id="IPR038379">
    <property type="entry name" value="SecE_sf"/>
</dbReference>
<reference evidence="10" key="2">
    <citation type="submission" date="2024-09" db="EMBL/GenBank/DDBJ databases">
        <authorList>
            <person name="Veyrier F.J."/>
        </authorList>
    </citation>
    <scope>NUCLEOTIDE SEQUENCE</scope>
    <source>
        <strain evidence="10">17694</strain>
    </source>
</reference>
<evidence type="ECO:0000256" key="4">
    <source>
        <dbReference type="ARBA" id="ARBA00022692"/>
    </source>
</evidence>
<dbReference type="GO" id="GO:0009306">
    <property type="term" value="P:protein secretion"/>
    <property type="evidence" value="ECO:0007669"/>
    <property type="project" value="UniProtKB-UniRule"/>
</dbReference>
<evidence type="ECO:0000256" key="3">
    <source>
        <dbReference type="ARBA" id="ARBA00022475"/>
    </source>
</evidence>
<comment type="similarity">
    <text evidence="9">Belongs to the SecE/SEC61-gamma family.</text>
</comment>
<dbReference type="InterPro" id="IPR001901">
    <property type="entry name" value="Translocase_SecE/Sec61-g"/>
</dbReference>
<evidence type="ECO:0000256" key="5">
    <source>
        <dbReference type="ARBA" id="ARBA00022927"/>
    </source>
</evidence>
<protein>
    <recommendedName>
        <fullName evidence="9">Protein translocase subunit SecE</fullName>
    </recommendedName>
</protein>
<gene>
    <name evidence="9 10" type="primary">secE</name>
    <name evidence="10" type="ORF">LVJ77_07600</name>
</gene>
<feature type="transmembrane region" description="Helical" evidence="9">
    <location>
        <begin position="12"/>
        <end position="29"/>
    </location>
</feature>
<sequence>MNEQTPKSSADNFKLLIAAAFLGGGIWAYDGVKGLPPYVNLAFPIGGVLIALLIVFFWCDMGRRLLRYIRDSTTEVKKVVWPKRPDAVRMTMFVILFVAVFAAFIGGVDSLISLLFNAVLLKG</sequence>
<organism evidence="10 11">
    <name type="scientific">Conchiformibius kuhniae</name>
    <dbReference type="NCBI Taxonomy" id="211502"/>
    <lineage>
        <taxon>Bacteria</taxon>
        <taxon>Pseudomonadati</taxon>
        <taxon>Pseudomonadota</taxon>
        <taxon>Betaproteobacteria</taxon>
        <taxon>Neisseriales</taxon>
        <taxon>Neisseriaceae</taxon>
        <taxon>Conchiformibius</taxon>
    </lineage>
</organism>
<evidence type="ECO:0000256" key="1">
    <source>
        <dbReference type="ARBA" id="ARBA00004370"/>
    </source>
</evidence>
<dbReference type="GO" id="GO:0065002">
    <property type="term" value="P:intracellular protein transmembrane transport"/>
    <property type="evidence" value="ECO:0007669"/>
    <property type="project" value="UniProtKB-UniRule"/>
</dbReference>
<keyword evidence="8 9" id="KW-0472">Membrane</keyword>
<evidence type="ECO:0000256" key="8">
    <source>
        <dbReference type="ARBA" id="ARBA00023136"/>
    </source>
</evidence>
<keyword evidence="4 9" id="KW-0812">Transmembrane</keyword>
<keyword evidence="6 9" id="KW-1133">Transmembrane helix</keyword>
<evidence type="ECO:0000313" key="10">
    <source>
        <dbReference type="EMBL" id="UOP04258.2"/>
    </source>
</evidence>
<name>A0A8T9MV70_9NEIS</name>
<evidence type="ECO:0000256" key="2">
    <source>
        <dbReference type="ARBA" id="ARBA00022448"/>
    </source>
</evidence>